<dbReference type="Pfam" id="PF04505">
    <property type="entry name" value="CD225"/>
    <property type="match status" value="1"/>
</dbReference>
<feature type="region of interest" description="Disordered" evidence="6">
    <location>
        <begin position="1"/>
        <end position="97"/>
    </location>
</feature>
<feature type="transmembrane region" description="Helical" evidence="7">
    <location>
        <begin position="227"/>
        <end position="248"/>
    </location>
</feature>
<evidence type="ECO:0000313" key="8">
    <source>
        <dbReference type="Proteomes" id="UP001165740"/>
    </source>
</evidence>
<dbReference type="OrthoDB" id="5982478at2759"/>
<evidence type="ECO:0000256" key="3">
    <source>
        <dbReference type="ARBA" id="ARBA00022692"/>
    </source>
</evidence>
<proteinExistence type="inferred from homology"/>
<keyword evidence="8" id="KW-1185">Reference proteome</keyword>
<dbReference type="InterPro" id="IPR051423">
    <property type="entry name" value="CD225/Dispanin"/>
</dbReference>
<evidence type="ECO:0000256" key="2">
    <source>
        <dbReference type="ARBA" id="ARBA00006843"/>
    </source>
</evidence>
<dbReference type="InterPro" id="IPR007593">
    <property type="entry name" value="CD225/Dispanin_fam"/>
</dbReference>
<evidence type="ECO:0000256" key="6">
    <source>
        <dbReference type="SAM" id="MobiDB-lite"/>
    </source>
</evidence>
<dbReference type="PANTHER" id="PTHR14948">
    <property type="entry name" value="NG5"/>
    <property type="match status" value="1"/>
</dbReference>
<dbReference type="RefSeq" id="XP_055890252.1">
    <property type="nucleotide sequence ID" value="XM_056034277.1"/>
</dbReference>
<feature type="compositionally biased region" description="Polar residues" evidence="6">
    <location>
        <begin position="88"/>
        <end position="97"/>
    </location>
</feature>
<evidence type="ECO:0000256" key="1">
    <source>
        <dbReference type="ARBA" id="ARBA00004370"/>
    </source>
</evidence>
<dbReference type="GO" id="GO:0016020">
    <property type="term" value="C:membrane"/>
    <property type="evidence" value="ECO:0007669"/>
    <property type="project" value="UniProtKB-SubCell"/>
</dbReference>
<feature type="region of interest" description="Disordered" evidence="6">
    <location>
        <begin position="109"/>
        <end position="128"/>
    </location>
</feature>
<feature type="compositionally biased region" description="Basic and acidic residues" evidence="6">
    <location>
        <begin position="52"/>
        <end position="61"/>
    </location>
</feature>
<name>A0A9W3ASR3_BIOGL</name>
<evidence type="ECO:0000256" key="4">
    <source>
        <dbReference type="ARBA" id="ARBA00022989"/>
    </source>
</evidence>
<evidence type="ECO:0000256" key="7">
    <source>
        <dbReference type="SAM" id="Phobius"/>
    </source>
</evidence>
<dbReference type="AlphaFoldDB" id="A0A9W3ASR3"/>
<dbReference type="RefSeq" id="XP_055890251.1">
    <property type="nucleotide sequence ID" value="XM_056034276.1"/>
</dbReference>
<sequence length="259" mass="29219">MDKENSSKNHDQIPEDPQRLEVKNLNQDTEMKYDANGFPYSTTSTPVNEPNVFHENKKVEYDASGSPYTTPASQQTDMHKSDNEKSEMSQNSKTGPSVTVELGDLEVQSDLPGFYPQSKPQAAQPKSWPEQIPPVHGPVQSQPWIVPPQPWYAQPTRVFSNIQPQRDDQVPSKSLCSVYLCLSIFVFLFCCWPLGIVAIVRSSQARTYSRMGQYEEANARYSSAKMFIILSFVIGIICNAIVAGNIYYRISQWDSSTSY</sequence>
<feature type="compositionally biased region" description="Polar residues" evidence="6">
    <location>
        <begin position="66"/>
        <end position="76"/>
    </location>
</feature>
<evidence type="ECO:0000313" key="11">
    <source>
        <dbReference type="RefSeq" id="XP_055890253.1"/>
    </source>
</evidence>
<protein>
    <submittedName>
        <fullName evidence="9 10">Uncharacterized protein LOC129927106</fullName>
    </submittedName>
</protein>
<accession>A0A9W3ASR3</accession>
<evidence type="ECO:0000313" key="10">
    <source>
        <dbReference type="RefSeq" id="XP_055890252.1"/>
    </source>
</evidence>
<feature type="compositionally biased region" description="Basic and acidic residues" evidence="6">
    <location>
        <begin position="77"/>
        <end position="87"/>
    </location>
</feature>
<dbReference type="PANTHER" id="PTHR14948:SF25">
    <property type="entry name" value="DUF4190 DOMAIN-CONTAINING PROTEIN"/>
    <property type="match status" value="1"/>
</dbReference>
<keyword evidence="4 7" id="KW-1133">Transmembrane helix</keyword>
<gene>
    <name evidence="9 10 11" type="primary">LOC129927106</name>
</gene>
<comment type="similarity">
    <text evidence="2">Belongs to the CD225/Dispanin family.</text>
</comment>
<keyword evidence="3 7" id="KW-0812">Transmembrane</keyword>
<feature type="compositionally biased region" description="Basic and acidic residues" evidence="6">
    <location>
        <begin position="1"/>
        <end position="22"/>
    </location>
</feature>
<feature type="transmembrane region" description="Helical" evidence="7">
    <location>
        <begin position="177"/>
        <end position="200"/>
    </location>
</feature>
<comment type="subcellular location">
    <subcellularLocation>
        <location evidence="1">Membrane</location>
    </subcellularLocation>
</comment>
<reference evidence="9 10" key="1">
    <citation type="submission" date="2025-04" db="UniProtKB">
        <authorList>
            <consortium name="RefSeq"/>
        </authorList>
    </citation>
    <scope>IDENTIFICATION</scope>
</reference>
<dbReference type="Proteomes" id="UP001165740">
    <property type="component" value="Chromosome 7"/>
</dbReference>
<evidence type="ECO:0000256" key="5">
    <source>
        <dbReference type="ARBA" id="ARBA00023136"/>
    </source>
</evidence>
<dbReference type="GeneID" id="129927106"/>
<feature type="compositionally biased region" description="Polar residues" evidence="6">
    <location>
        <begin position="39"/>
        <end position="48"/>
    </location>
</feature>
<keyword evidence="5 7" id="KW-0472">Membrane</keyword>
<organism evidence="8 11">
    <name type="scientific">Biomphalaria glabrata</name>
    <name type="common">Bloodfluke planorb</name>
    <name type="synonym">Freshwater snail</name>
    <dbReference type="NCBI Taxonomy" id="6526"/>
    <lineage>
        <taxon>Eukaryota</taxon>
        <taxon>Metazoa</taxon>
        <taxon>Spiralia</taxon>
        <taxon>Lophotrochozoa</taxon>
        <taxon>Mollusca</taxon>
        <taxon>Gastropoda</taxon>
        <taxon>Heterobranchia</taxon>
        <taxon>Euthyneura</taxon>
        <taxon>Panpulmonata</taxon>
        <taxon>Hygrophila</taxon>
        <taxon>Lymnaeoidea</taxon>
        <taxon>Planorbidae</taxon>
        <taxon>Biomphalaria</taxon>
    </lineage>
</organism>
<dbReference type="RefSeq" id="XP_055890253.1">
    <property type="nucleotide sequence ID" value="XM_056034278.1"/>
</dbReference>
<evidence type="ECO:0000313" key="9">
    <source>
        <dbReference type="RefSeq" id="XP_055890251.1"/>
    </source>
</evidence>